<keyword evidence="1 4" id="KW-0812">Transmembrane</keyword>
<sequence length="401" mass="42074">MPESADHVASQSGEQPHHLSRGLLAVLTVSTGLAVANTYYNQPMLGLFIRDFKAEPHDVALMPFLCQIGYAIGLFFLSPLGDRIERKKLILLTLLGLSIALTGAALAPTLFWLGVASLAIGILTTVVQQIVPLAVHLASPDERGKVVGTVTGGLLAGILLARTLSGYVSDQLHWRAMFGIAAGLMLVLVLVLGAVLPRVPAVTQMGYGQILLSLFSFWRKFRALRLAGLCQAMIFACFAAFWANLALEMRLPPYNLGATAVGLMGLIGGVGVLAAPIAGRIADRRGPQAVVSLSAFLVLLSFLLFAFVQGSMTALIIGVVAMDLGVQAALVSNQSSIYALDPTARSRLNTVFMTTMFCGGAIGSAAGGAAFSAWGWTGTCGVAIIAATIALILSRMKRHAA</sequence>
<dbReference type="CDD" id="cd17324">
    <property type="entry name" value="MFS_NepI_like"/>
    <property type="match status" value="1"/>
</dbReference>
<evidence type="ECO:0000256" key="4">
    <source>
        <dbReference type="SAM" id="Phobius"/>
    </source>
</evidence>
<feature type="transmembrane region" description="Helical" evidence="4">
    <location>
        <begin position="254"/>
        <end position="277"/>
    </location>
</feature>
<protein>
    <submittedName>
        <fullName evidence="6">MFS transporter</fullName>
    </submittedName>
</protein>
<feature type="transmembrane region" description="Helical" evidence="4">
    <location>
        <begin position="289"/>
        <end position="308"/>
    </location>
</feature>
<dbReference type="Pfam" id="PF07690">
    <property type="entry name" value="MFS_1"/>
    <property type="match status" value="1"/>
</dbReference>
<evidence type="ECO:0000313" key="6">
    <source>
        <dbReference type="EMBL" id="MDY0884946.1"/>
    </source>
</evidence>
<reference evidence="6 7" key="1">
    <citation type="journal article" date="2016" name="Antonie Van Leeuwenhoek">
        <title>Dongia soli sp. nov., isolated from soil from Dokdo, Korea.</title>
        <authorList>
            <person name="Kim D.U."/>
            <person name="Lee H."/>
            <person name="Kim H."/>
            <person name="Kim S.G."/>
            <person name="Ka J.O."/>
        </authorList>
    </citation>
    <scope>NUCLEOTIDE SEQUENCE [LARGE SCALE GENOMIC DNA]</scope>
    <source>
        <strain evidence="6 7">D78</strain>
    </source>
</reference>
<dbReference type="PANTHER" id="PTHR42910">
    <property type="entry name" value="TRANSPORTER SCO4007-RELATED"/>
    <property type="match status" value="1"/>
</dbReference>
<dbReference type="InterPro" id="IPR036259">
    <property type="entry name" value="MFS_trans_sf"/>
</dbReference>
<feature type="domain" description="Major facilitator superfamily (MFS) profile" evidence="5">
    <location>
        <begin position="23"/>
        <end position="398"/>
    </location>
</feature>
<feature type="transmembrane region" description="Helical" evidence="4">
    <location>
        <begin position="89"/>
        <end position="107"/>
    </location>
</feature>
<dbReference type="RefSeq" id="WP_320510019.1">
    <property type="nucleotide sequence ID" value="NZ_JAXCLW010000006.1"/>
</dbReference>
<dbReference type="PANTHER" id="PTHR42910:SF1">
    <property type="entry name" value="MAJOR FACILITATOR SUPERFAMILY (MFS) PROFILE DOMAIN-CONTAINING PROTEIN"/>
    <property type="match status" value="1"/>
</dbReference>
<accession>A0ABU5EHT5</accession>
<dbReference type="SUPFAM" id="SSF103473">
    <property type="entry name" value="MFS general substrate transporter"/>
    <property type="match status" value="1"/>
</dbReference>
<dbReference type="EMBL" id="JAXCLW010000006">
    <property type="protein sequence ID" value="MDY0884946.1"/>
    <property type="molecule type" value="Genomic_DNA"/>
</dbReference>
<dbReference type="PROSITE" id="PS50850">
    <property type="entry name" value="MFS"/>
    <property type="match status" value="1"/>
</dbReference>
<organism evidence="6 7">
    <name type="scientific">Dongia soli</name>
    <dbReference type="NCBI Taxonomy" id="600628"/>
    <lineage>
        <taxon>Bacteria</taxon>
        <taxon>Pseudomonadati</taxon>
        <taxon>Pseudomonadota</taxon>
        <taxon>Alphaproteobacteria</taxon>
        <taxon>Rhodospirillales</taxon>
        <taxon>Dongiaceae</taxon>
        <taxon>Dongia</taxon>
    </lineage>
</organism>
<name>A0ABU5EHT5_9PROT</name>
<feature type="transmembrane region" description="Helical" evidence="4">
    <location>
        <begin position="176"/>
        <end position="196"/>
    </location>
</feature>
<feature type="transmembrane region" description="Helical" evidence="4">
    <location>
        <begin position="60"/>
        <end position="77"/>
    </location>
</feature>
<feature type="transmembrane region" description="Helical" evidence="4">
    <location>
        <begin position="113"/>
        <end position="134"/>
    </location>
</feature>
<gene>
    <name evidence="6" type="ORF">SMD27_19030</name>
</gene>
<dbReference type="InterPro" id="IPR020846">
    <property type="entry name" value="MFS_dom"/>
</dbReference>
<keyword evidence="2 4" id="KW-1133">Transmembrane helix</keyword>
<proteinExistence type="predicted"/>
<feature type="transmembrane region" description="Helical" evidence="4">
    <location>
        <begin position="314"/>
        <end position="331"/>
    </location>
</feature>
<feature type="transmembrane region" description="Helical" evidence="4">
    <location>
        <begin position="22"/>
        <end position="40"/>
    </location>
</feature>
<feature type="transmembrane region" description="Helical" evidence="4">
    <location>
        <begin position="223"/>
        <end position="242"/>
    </location>
</feature>
<keyword evidence="7" id="KW-1185">Reference proteome</keyword>
<feature type="transmembrane region" description="Helical" evidence="4">
    <location>
        <begin position="146"/>
        <end position="164"/>
    </location>
</feature>
<evidence type="ECO:0000256" key="3">
    <source>
        <dbReference type="ARBA" id="ARBA00023136"/>
    </source>
</evidence>
<evidence type="ECO:0000256" key="2">
    <source>
        <dbReference type="ARBA" id="ARBA00022989"/>
    </source>
</evidence>
<keyword evidence="3 4" id="KW-0472">Membrane</keyword>
<comment type="caution">
    <text evidence="6">The sequence shown here is derived from an EMBL/GenBank/DDBJ whole genome shotgun (WGS) entry which is preliminary data.</text>
</comment>
<evidence type="ECO:0000313" key="7">
    <source>
        <dbReference type="Proteomes" id="UP001279642"/>
    </source>
</evidence>
<dbReference type="Gene3D" id="1.20.1250.20">
    <property type="entry name" value="MFS general substrate transporter like domains"/>
    <property type="match status" value="1"/>
</dbReference>
<dbReference type="InterPro" id="IPR011701">
    <property type="entry name" value="MFS"/>
</dbReference>
<evidence type="ECO:0000256" key="1">
    <source>
        <dbReference type="ARBA" id="ARBA00022692"/>
    </source>
</evidence>
<dbReference type="Proteomes" id="UP001279642">
    <property type="component" value="Unassembled WGS sequence"/>
</dbReference>
<feature type="transmembrane region" description="Helical" evidence="4">
    <location>
        <begin position="351"/>
        <end position="370"/>
    </location>
</feature>
<evidence type="ECO:0000259" key="5">
    <source>
        <dbReference type="PROSITE" id="PS50850"/>
    </source>
</evidence>
<feature type="transmembrane region" description="Helical" evidence="4">
    <location>
        <begin position="376"/>
        <end position="393"/>
    </location>
</feature>